<evidence type="ECO:0000256" key="3">
    <source>
        <dbReference type="ARBA" id="ARBA00022448"/>
    </source>
</evidence>
<evidence type="ECO:0000256" key="4">
    <source>
        <dbReference type="ARBA" id="ARBA00022475"/>
    </source>
</evidence>
<proteinExistence type="inferred from homology"/>
<comment type="similarity">
    <text evidence="2 8">Belongs to the ABC-2 integral membrane protein family.</text>
</comment>
<dbReference type="InterPro" id="IPR013525">
    <property type="entry name" value="ABC2_TM"/>
</dbReference>
<evidence type="ECO:0000256" key="7">
    <source>
        <dbReference type="ARBA" id="ARBA00023136"/>
    </source>
</evidence>
<evidence type="ECO:0000256" key="2">
    <source>
        <dbReference type="ARBA" id="ARBA00007783"/>
    </source>
</evidence>
<dbReference type="PROSITE" id="PS51012">
    <property type="entry name" value="ABC_TM2"/>
    <property type="match status" value="1"/>
</dbReference>
<keyword evidence="11" id="KW-1185">Reference proteome</keyword>
<evidence type="ECO:0000313" key="10">
    <source>
        <dbReference type="EMBL" id="MBM7840062.1"/>
    </source>
</evidence>
<evidence type="ECO:0000259" key="9">
    <source>
        <dbReference type="PROSITE" id="PS51012"/>
    </source>
</evidence>
<keyword evidence="5 8" id="KW-0812">Transmembrane</keyword>
<keyword evidence="6 8" id="KW-1133">Transmembrane helix</keyword>
<gene>
    <name evidence="10" type="ORF">JOC54_003342</name>
</gene>
<sequence>MKAVLHLLKEQYDNKHLILRLAAFEQRSKFLLHYLGALWQVFSPLMQVVVFFVIFGLGIRQGQDVGDTPFFVWLICGLVPWFFILPTVLQGSDSIYKKIKMVSKMKFPVSVLPSIVIAGNSISFFVMLGILCIVLAIYSIFSGIYLLQLPYYMLCLYAFLYVFTILSATLATVVRDYFQLLEAAMRMMFFLSPIIWVPSAMPASLLPILQLNPFYYIINGFRDSFIGGTWFFEDLTYMIYFWSGILILGFVGAHVFNKFKNSFVDYL</sequence>
<keyword evidence="7 8" id="KW-0472">Membrane</keyword>
<evidence type="ECO:0000313" key="11">
    <source>
        <dbReference type="Proteomes" id="UP001179280"/>
    </source>
</evidence>
<dbReference type="Pfam" id="PF01061">
    <property type="entry name" value="ABC2_membrane"/>
    <property type="match status" value="1"/>
</dbReference>
<reference evidence="10" key="1">
    <citation type="submission" date="2021-01" db="EMBL/GenBank/DDBJ databases">
        <title>Genomic Encyclopedia of Type Strains, Phase IV (KMG-IV): sequencing the most valuable type-strain genomes for metagenomic binning, comparative biology and taxonomic classification.</title>
        <authorList>
            <person name="Goeker M."/>
        </authorList>
    </citation>
    <scope>NUCLEOTIDE SEQUENCE</scope>
    <source>
        <strain evidence="10">DSM 21943</strain>
    </source>
</reference>
<keyword evidence="3 8" id="KW-0813">Transport</keyword>
<comment type="subcellular location">
    <subcellularLocation>
        <location evidence="1 8">Cell membrane</location>
        <topology evidence="1 8">Multi-pass membrane protein</topology>
    </subcellularLocation>
</comment>
<comment type="caution">
    <text evidence="10">The sequence shown here is derived from an EMBL/GenBank/DDBJ whole genome shotgun (WGS) entry which is preliminary data.</text>
</comment>
<organism evidence="10 11">
    <name type="scientific">Shouchella xiaoxiensis</name>
    <dbReference type="NCBI Taxonomy" id="766895"/>
    <lineage>
        <taxon>Bacteria</taxon>
        <taxon>Bacillati</taxon>
        <taxon>Bacillota</taxon>
        <taxon>Bacilli</taxon>
        <taxon>Bacillales</taxon>
        <taxon>Bacillaceae</taxon>
        <taxon>Shouchella</taxon>
    </lineage>
</organism>
<feature type="transmembrane region" description="Helical" evidence="8">
    <location>
        <begin position="70"/>
        <end position="89"/>
    </location>
</feature>
<feature type="transmembrane region" description="Helical" evidence="8">
    <location>
        <begin position="30"/>
        <end position="58"/>
    </location>
</feature>
<dbReference type="PANTHER" id="PTHR30413:SF10">
    <property type="entry name" value="CAPSULE POLYSACCHARIDE EXPORT INNER-MEMBRANE PROTEIN CTRC"/>
    <property type="match status" value="1"/>
</dbReference>
<name>A0ABS2SX01_9BACI</name>
<evidence type="ECO:0000256" key="1">
    <source>
        <dbReference type="ARBA" id="ARBA00004651"/>
    </source>
</evidence>
<dbReference type="InterPro" id="IPR047817">
    <property type="entry name" value="ABC2_TM_bact-type"/>
</dbReference>
<evidence type="ECO:0000256" key="6">
    <source>
        <dbReference type="ARBA" id="ARBA00022989"/>
    </source>
</evidence>
<evidence type="ECO:0000256" key="8">
    <source>
        <dbReference type="RuleBase" id="RU361157"/>
    </source>
</evidence>
<dbReference type="EMBL" id="JAFBCV010000011">
    <property type="protein sequence ID" value="MBM7840062.1"/>
    <property type="molecule type" value="Genomic_DNA"/>
</dbReference>
<dbReference type="RefSeq" id="WP_204467485.1">
    <property type="nucleotide sequence ID" value="NZ_JAFBCV010000011.1"/>
</dbReference>
<dbReference type="PANTHER" id="PTHR30413">
    <property type="entry name" value="INNER MEMBRANE TRANSPORT PERMEASE"/>
    <property type="match status" value="1"/>
</dbReference>
<accession>A0ABS2SX01</accession>
<keyword evidence="4 8" id="KW-1003">Cell membrane</keyword>
<dbReference type="Proteomes" id="UP001179280">
    <property type="component" value="Unassembled WGS sequence"/>
</dbReference>
<feature type="transmembrane region" description="Helical" evidence="8">
    <location>
        <begin position="195"/>
        <end position="217"/>
    </location>
</feature>
<protein>
    <recommendedName>
        <fullName evidence="8">Transport permease protein</fullName>
    </recommendedName>
</protein>
<feature type="transmembrane region" description="Helical" evidence="8">
    <location>
        <begin position="151"/>
        <end position="174"/>
    </location>
</feature>
<evidence type="ECO:0000256" key="5">
    <source>
        <dbReference type="ARBA" id="ARBA00022692"/>
    </source>
</evidence>
<feature type="domain" description="ABC transmembrane type-2" evidence="9">
    <location>
        <begin position="35"/>
        <end position="259"/>
    </location>
</feature>
<feature type="transmembrane region" description="Helical" evidence="8">
    <location>
        <begin position="237"/>
        <end position="256"/>
    </location>
</feature>
<feature type="transmembrane region" description="Helical" evidence="8">
    <location>
        <begin position="110"/>
        <end position="139"/>
    </location>
</feature>